<evidence type="ECO:0000256" key="5">
    <source>
        <dbReference type="ARBA" id="ARBA00023136"/>
    </source>
</evidence>
<dbReference type="SUPFAM" id="SSF52058">
    <property type="entry name" value="L domain-like"/>
    <property type="match status" value="1"/>
</dbReference>
<feature type="domain" description="TIR" evidence="6">
    <location>
        <begin position="344"/>
        <end position="476"/>
    </location>
</feature>
<dbReference type="PANTHER" id="PTHR24365:SF541">
    <property type="entry name" value="PROTEIN TOLL-RELATED"/>
    <property type="match status" value="1"/>
</dbReference>
<keyword evidence="8" id="KW-1185">Reference proteome</keyword>
<dbReference type="Proteomes" id="UP000683360">
    <property type="component" value="Unassembled WGS sequence"/>
</dbReference>
<evidence type="ECO:0000256" key="2">
    <source>
        <dbReference type="ARBA" id="ARBA00022692"/>
    </source>
</evidence>
<evidence type="ECO:0000256" key="3">
    <source>
        <dbReference type="ARBA" id="ARBA00022729"/>
    </source>
</evidence>
<keyword evidence="4" id="KW-1133">Transmembrane helix</keyword>
<dbReference type="AlphaFoldDB" id="A0A8S3UBI0"/>
<evidence type="ECO:0000259" key="6">
    <source>
        <dbReference type="PROSITE" id="PS50104"/>
    </source>
</evidence>
<protein>
    <recommendedName>
        <fullName evidence="6">TIR domain-containing protein</fullName>
    </recommendedName>
</protein>
<dbReference type="SUPFAM" id="SSF52200">
    <property type="entry name" value="Toll/Interleukin receptor TIR domain"/>
    <property type="match status" value="1"/>
</dbReference>
<comment type="caution">
    <text evidence="7">The sequence shown here is derived from an EMBL/GenBank/DDBJ whole genome shotgun (WGS) entry which is preliminary data.</text>
</comment>
<evidence type="ECO:0000313" key="7">
    <source>
        <dbReference type="EMBL" id="CAG2243133.1"/>
    </source>
</evidence>
<name>A0A8S3UBI0_MYTED</name>
<dbReference type="GO" id="GO:0038023">
    <property type="term" value="F:signaling receptor activity"/>
    <property type="evidence" value="ECO:0007669"/>
    <property type="project" value="TreeGrafter"/>
</dbReference>
<keyword evidence="5" id="KW-0472">Membrane</keyword>
<dbReference type="Gene3D" id="3.80.10.10">
    <property type="entry name" value="Ribonuclease Inhibitor"/>
    <property type="match status" value="2"/>
</dbReference>
<dbReference type="PROSITE" id="PS50104">
    <property type="entry name" value="TIR"/>
    <property type="match status" value="1"/>
</dbReference>
<keyword evidence="3" id="KW-0732">Signal</keyword>
<sequence>MSTLDITNALASKQQYFCLVDYSHNAIKSITNELAWKFRPNTSLGNGGMVDASNNSLSSFFNAKSLRFLGFENPLFIGRLFSYGFDGRDNPWTCDCNIYPFAIAAEHIASTMKRDYFDVRCFTPNSLKGISILTIIKERRYDGLICNLSLAEKCPPKCRCIYQPAVRNRTLIECSASNVTKFPSVLPNKKVLEVDLSNNYLKHLKIQFKHEHFYDRIRLLNVSNNKIHVLPRLRLFRLRSADIDLRGNIINSLHRSIGELNPCNIYLDTIIMQCKCEDIWLQQWLPKSDSECNKNVQVFCRFKGQIIPIENMTKANVGCRIPDTNVTWISTVIVAAELPYPMTLFYDVYIACNEEDEKIRLWLTTHLLPTLEENNMLRVFWPCRDSENRVPREEEMINVMSHTQTFIIILSEEYKGPVRWNEKEWKHAWHNYTHDLNREIIIINYDLLEANEIAKRYLGAFLRIDNLLTFLIKRSR</sequence>
<gene>
    <name evidence="7" type="ORF">MEDL_55277</name>
</gene>
<comment type="subcellular location">
    <subcellularLocation>
        <location evidence="1">Membrane</location>
        <topology evidence="1">Single-pass membrane protein</topology>
    </subcellularLocation>
</comment>
<dbReference type="Gene3D" id="3.40.50.10140">
    <property type="entry name" value="Toll/interleukin-1 receptor homology (TIR) domain"/>
    <property type="match status" value="1"/>
</dbReference>
<dbReference type="PANTHER" id="PTHR24365">
    <property type="entry name" value="TOLL-LIKE RECEPTOR"/>
    <property type="match status" value="1"/>
</dbReference>
<evidence type="ECO:0000313" key="8">
    <source>
        <dbReference type="Proteomes" id="UP000683360"/>
    </source>
</evidence>
<proteinExistence type="predicted"/>
<dbReference type="OrthoDB" id="6044702at2759"/>
<organism evidence="7 8">
    <name type="scientific">Mytilus edulis</name>
    <name type="common">Blue mussel</name>
    <dbReference type="NCBI Taxonomy" id="6550"/>
    <lineage>
        <taxon>Eukaryota</taxon>
        <taxon>Metazoa</taxon>
        <taxon>Spiralia</taxon>
        <taxon>Lophotrochozoa</taxon>
        <taxon>Mollusca</taxon>
        <taxon>Bivalvia</taxon>
        <taxon>Autobranchia</taxon>
        <taxon>Pteriomorphia</taxon>
        <taxon>Mytilida</taxon>
        <taxon>Mytiloidea</taxon>
        <taxon>Mytilidae</taxon>
        <taxon>Mytilinae</taxon>
        <taxon>Mytilus</taxon>
    </lineage>
</organism>
<evidence type="ECO:0000256" key="4">
    <source>
        <dbReference type="ARBA" id="ARBA00022989"/>
    </source>
</evidence>
<keyword evidence="2" id="KW-0812">Transmembrane</keyword>
<dbReference type="EMBL" id="CAJPWZ010002691">
    <property type="protein sequence ID" value="CAG2243133.1"/>
    <property type="molecule type" value="Genomic_DNA"/>
</dbReference>
<reference evidence="7" key="1">
    <citation type="submission" date="2021-03" db="EMBL/GenBank/DDBJ databases">
        <authorList>
            <person name="Bekaert M."/>
        </authorList>
    </citation>
    <scope>NUCLEOTIDE SEQUENCE</scope>
</reference>
<dbReference type="InterPro" id="IPR032675">
    <property type="entry name" value="LRR_dom_sf"/>
</dbReference>
<dbReference type="GO" id="GO:0005886">
    <property type="term" value="C:plasma membrane"/>
    <property type="evidence" value="ECO:0007669"/>
    <property type="project" value="TreeGrafter"/>
</dbReference>
<dbReference type="InterPro" id="IPR000157">
    <property type="entry name" value="TIR_dom"/>
</dbReference>
<dbReference type="GO" id="GO:0007165">
    <property type="term" value="P:signal transduction"/>
    <property type="evidence" value="ECO:0007669"/>
    <property type="project" value="InterPro"/>
</dbReference>
<dbReference type="InterPro" id="IPR035897">
    <property type="entry name" value="Toll_tir_struct_dom_sf"/>
</dbReference>
<accession>A0A8S3UBI0</accession>
<evidence type="ECO:0000256" key="1">
    <source>
        <dbReference type="ARBA" id="ARBA00004167"/>
    </source>
</evidence>